<dbReference type="Proteomes" id="UP000000559">
    <property type="component" value="Chromosome 2"/>
</dbReference>
<dbReference type="OMA" id="GWLIWRD"/>
<dbReference type="FunFam" id="3.40.50.1240:FF:000022">
    <property type="entry name" value="Phosphoglycerate mutase family protein"/>
    <property type="match status" value="1"/>
</dbReference>
<name>A0A1D8PHW0_CANAL</name>
<dbReference type="OrthoDB" id="4818801at2759"/>
<accession>A0A1D8PHW0</accession>
<reference evidence="4 5" key="1">
    <citation type="journal article" date="2004" name="Proc. Natl. Acad. Sci. U.S.A.">
        <title>The diploid genome sequence of Candida albicans.</title>
        <authorList>
            <person name="Jones T."/>
            <person name="Federspiel N.A."/>
            <person name="Chibana H."/>
            <person name="Dungan J."/>
            <person name="Kalman S."/>
            <person name="Magee B.B."/>
            <person name="Newport G."/>
            <person name="Thorstenson Y.R."/>
            <person name="Agabian N."/>
            <person name="Magee P.T."/>
            <person name="Davis R.W."/>
            <person name="Scherer S."/>
        </authorList>
    </citation>
    <scope>NUCLEOTIDE SEQUENCE [LARGE SCALE GENOMIC DNA]</scope>
    <source>
        <strain evidence="5">SC5314 / ATCC MYA-2876</strain>
    </source>
</reference>
<feature type="active site" description="Tele-phosphohistidine intermediate" evidence="1">
    <location>
        <position position="14"/>
    </location>
</feature>
<dbReference type="AlphaFoldDB" id="A0A1D8PHW0"/>
<keyword evidence="5" id="KW-1185">Reference proteome</keyword>
<protein>
    <submittedName>
        <fullName evidence="4">Sedoheptulose-bisphosphatase</fullName>
    </submittedName>
</protein>
<feature type="binding site" evidence="2">
    <location>
        <begin position="102"/>
        <end position="105"/>
    </location>
    <ligand>
        <name>substrate</name>
    </ligand>
</feature>
<dbReference type="CDD" id="cd07067">
    <property type="entry name" value="HP_PGM_like"/>
    <property type="match status" value="1"/>
</dbReference>
<gene>
    <name evidence="4" type="ordered locus">CAALFM_C207420WA</name>
    <name evidence="3" type="ordered locus">orf19.9445</name>
</gene>
<dbReference type="InterPro" id="IPR050275">
    <property type="entry name" value="PGM_Phosphatase"/>
</dbReference>
<dbReference type="KEGG" id="cal:CAALFM_C207420WA"/>
<dbReference type="FunCoup" id="A0A1D8PHW0">
    <property type="interactions" value="30"/>
</dbReference>
<dbReference type="eggNOG" id="KOG0235">
    <property type="taxonomic scope" value="Eukaryota"/>
</dbReference>
<dbReference type="Pfam" id="PF00300">
    <property type="entry name" value="His_Phos_1"/>
    <property type="match status" value="1"/>
</dbReference>
<dbReference type="SUPFAM" id="SSF53254">
    <property type="entry name" value="Phosphoglycerate mutase-like"/>
    <property type="match status" value="1"/>
</dbReference>
<dbReference type="InterPro" id="IPR029033">
    <property type="entry name" value="His_PPase_superfam"/>
</dbReference>
<evidence type="ECO:0000256" key="1">
    <source>
        <dbReference type="PIRSR" id="PIRSR613078-1"/>
    </source>
</evidence>
<evidence type="ECO:0000313" key="4">
    <source>
        <dbReference type="EMBL" id="AOW27740.1"/>
    </source>
</evidence>
<dbReference type="InterPro" id="IPR013078">
    <property type="entry name" value="His_Pase_superF_clade-1"/>
</dbReference>
<feature type="binding site" evidence="2">
    <location>
        <position position="72"/>
    </location>
    <ligand>
        <name>substrate</name>
    </ligand>
</feature>
<dbReference type="InParanoid" id="A0A1D8PHW0"/>
<organism evidence="4 5">
    <name type="scientific">Candida albicans (strain SC5314 / ATCC MYA-2876)</name>
    <name type="common">Yeast</name>
    <dbReference type="NCBI Taxonomy" id="237561"/>
    <lineage>
        <taxon>Eukaryota</taxon>
        <taxon>Fungi</taxon>
        <taxon>Dikarya</taxon>
        <taxon>Ascomycota</taxon>
        <taxon>Saccharomycotina</taxon>
        <taxon>Pichiomycetes</taxon>
        <taxon>Debaryomycetaceae</taxon>
        <taxon>Candida/Lodderomyces clade</taxon>
        <taxon>Candida</taxon>
    </lineage>
</organism>
<evidence type="ECO:0000313" key="3">
    <source>
        <dbReference type="CGD" id="CAL0000182609"/>
    </source>
</evidence>
<dbReference type="SMR" id="A0A1D8PHW0"/>
<sequence length="240" mass="27175">MTKSPCPRLIFVRHGQTEWSKSGQYTSRTDLDLTPFGVKQMRNTGKGLIGPGNLQMIKPENLTHIFVSPRKRAQRTSQLLLEEVDPEIKDKIPIEIDEDVREWEYGEYEGLKTNEIIELRKQKGLDKDSEWTIWGKGCEGGEQHYEVAARLDRFIEKIQKIHREALAKGVASDIIVVAHGHILRCLVARWVKRELSTNPQLILDAGGVGVLSYQHHNVDEPAIYLAGAFTVPVEEEGADI</sequence>
<dbReference type="VEuPathDB" id="FungiDB:C2_07420W_A"/>
<feature type="active site" description="Proton donor/acceptor" evidence="1">
    <location>
        <position position="102"/>
    </location>
</feature>
<dbReference type="RefSeq" id="XP_713146.2">
    <property type="nucleotide sequence ID" value="XM_708053.2"/>
</dbReference>
<proteinExistence type="predicted"/>
<dbReference type="CGD" id="CAL0000182609">
    <property type="gene designation" value="orf19.9445"/>
</dbReference>
<dbReference type="GO" id="GO:0050278">
    <property type="term" value="F:sedoheptulose-bisphosphatase activity"/>
    <property type="evidence" value="ECO:0000318"/>
    <property type="project" value="GO_Central"/>
</dbReference>
<dbReference type="GeneID" id="3645202"/>
<dbReference type="EMBL" id="CP017624">
    <property type="protein sequence ID" value="AOW27740.1"/>
    <property type="molecule type" value="Genomic_DNA"/>
</dbReference>
<dbReference type="STRING" id="237561.A0A1D8PHW0"/>
<reference evidence="4 5" key="3">
    <citation type="journal article" date="2013" name="Genome Biol.">
        <title>Assembly of a phased diploid Candida albicans genome facilitates allele-specific measurements and provides a simple model for repeat and indel structure.</title>
        <authorList>
            <person name="Muzzey D."/>
            <person name="Schwartz K."/>
            <person name="Weissman J.S."/>
            <person name="Sherlock G."/>
        </authorList>
    </citation>
    <scope>NUCLEOTIDE SEQUENCE [LARGE SCALE GENOMIC DNA]</scope>
    <source>
        <strain evidence="5">SC5314 / ATCC MYA-2876</strain>
    </source>
</reference>
<reference evidence="4 5" key="2">
    <citation type="journal article" date="2007" name="Genome Biol.">
        <title>Assembly of the Candida albicans genome into sixteen supercontigs aligned on the eight chromosomes.</title>
        <authorList>
            <person name="van het Hoog M."/>
            <person name="Rast T.J."/>
            <person name="Martchenko M."/>
            <person name="Grindle S."/>
            <person name="Dignard D."/>
            <person name="Hogues H."/>
            <person name="Cuomo C."/>
            <person name="Berriman M."/>
            <person name="Scherer S."/>
            <person name="Magee B.B."/>
            <person name="Whiteway M."/>
            <person name="Chibana H."/>
            <person name="Nantel A."/>
            <person name="Magee P.T."/>
        </authorList>
    </citation>
    <scope>GENOME REANNOTATION</scope>
    <source>
        <strain evidence="5">SC5314 / ATCC MYA-2876</strain>
    </source>
</reference>
<dbReference type="PANTHER" id="PTHR48100:SF15">
    <property type="entry name" value="SEDOHEPTULOSE 1,7-BISPHOSPHATASE"/>
    <property type="match status" value="1"/>
</dbReference>
<evidence type="ECO:0000256" key="2">
    <source>
        <dbReference type="PIRSR" id="PIRSR613078-2"/>
    </source>
</evidence>
<dbReference type="Gene3D" id="3.40.50.1240">
    <property type="entry name" value="Phosphoglycerate mutase-like"/>
    <property type="match status" value="1"/>
</dbReference>
<dbReference type="GO" id="GO:0046390">
    <property type="term" value="P:ribose phosphate biosynthetic process"/>
    <property type="evidence" value="ECO:0000318"/>
    <property type="project" value="GO_Central"/>
</dbReference>
<dbReference type="PANTHER" id="PTHR48100">
    <property type="entry name" value="BROAD-SPECIFICITY PHOSPHATASE YOR283W-RELATED"/>
    <property type="match status" value="1"/>
</dbReference>
<dbReference type="SMART" id="SM00855">
    <property type="entry name" value="PGAM"/>
    <property type="match status" value="1"/>
</dbReference>
<evidence type="ECO:0000313" key="5">
    <source>
        <dbReference type="Proteomes" id="UP000000559"/>
    </source>
</evidence>